<protein>
    <submittedName>
        <fullName evidence="2">Uncharacterized protein</fullName>
    </submittedName>
</protein>
<keyword evidence="1" id="KW-0812">Transmembrane</keyword>
<keyword evidence="4" id="KW-1185">Reference proteome</keyword>
<accession>A0A2S9CWA3</accession>
<name>A0A2S9CWA3_CHRCI</name>
<dbReference type="EMBL" id="PCPH01000007">
    <property type="protein sequence ID" value="PRB87799.1"/>
    <property type="molecule type" value="Genomic_DNA"/>
</dbReference>
<dbReference type="Proteomes" id="UP000238325">
    <property type="component" value="Unassembled WGS sequence"/>
</dbReference>
<keyword evidence="1" id="KW-1133">Transmembrane helix</keyword>
<evidence type="ECO:0000256" key="1">
    <source>
        <dbReference type="SAM" id="Phobius"/>
    </source>
</evidence>
<dbReference type="EMBL" id="PCPP01000001">
    <property type="protein sequence ID" value="PRB84802.1"/>
    <property type="molecule type" value="Genomic_DNA"/>
</dbReference>
<gene>
    <name evidence="2" type="ORF">CQ022_00500</name>
    <name evidence="3" type="ORF">CQ033_20375</name>
</gene>
<evidence type="ECO:0000313" key="4">
    <source>
        <dbReference type="Proteomes" id="UP000238325"/>
    </source>
</evidence>
<proteinExistence type="predicted"/>
<evidence type="ECO:0000313" key="3">
    <source>
        <dbReference type="EMBL" id="PRB87799.1"/>
    </source>
</evidence>
<dbReference type="Proteomes" id="UP000238534">
    <property type="component" value="Unassembled WGS sequence"/>
</dbReference>
<sequence length="90" mass="9251">MNKKIRNSVFAGGMAFVFALNFLVPNVVKAQGIAYGDQVQSSNTSRQALPPGSSVSAVAGTVLLAVMVVSAIVDGLHATDEVSASTQNLD</sequence>
<evidence type="ECO:0000313" key="5">
    <source>
        <dbReference type="Proteomes" id="UP000238534"/>
    </source>
</evidence>
<dbReference type="AlphaFoldDB" id="A0A2S9CWA3"/>
<comment type="caution">
    <text evidence="2">The sequence shown here is derived from an EMBL/GenBank/DDBJ whole genome shotgun (WGS) entry which is preliminary data.</text>
</comment>
<reference evidence="4 5" key="1">
    <citation type="submission" date="2017-09" db="EMBL/GenBank/DDBJ databases">
        <title>Genomic, metabolic, and phenotypic characteristics of bacterial isolates from the natural microbiome of the model nematode Caenorhabditis elegans.</title>
        <authorList>
            <person name="Zimmermann J."/>
            <person name="Obeng N."/>
            <person name="Yang W."/>
            <person name="Obeng O."/>
            <person name="Kissoyan K."/>
            <person name="Pees B."/>
            <person name="Dirksen P."/>
            <person name="Hoppner M."/>
            <person name="Franke A."/>
            <person name="Rosenstiel P."/>
            <person name="Leippe M."/>
            <person name="Dierking K."/>
            <person name="Kaleta C."/>
            <person name="Schulenburg H."/>
        </authorList>
    </citation>
    <scope>NUCLEOTIDE SEQUENCE [LARGE SCALE GENOMIC DNA]</scope>
    <source>
        <strain evidence="2 5">MYb25</strain>
        <strain evidence="3 4">MYb44</strain>
    </source>
</reference>
<organism evidence="2 5">
    <name type="scientific">Chryseobacterium culicis</name>
    <dbReference type="NCBI Taxonomy" id="680127"/>
    <lineage>
        <taxon>Bacteria</taxon>
        <taxon>Pseudomonadati</taxon>
        <taxon>Bacteroidota</taxon>
        <taxon>Flavobacteriia</taxon>
        <taxon>Flavobacteriales</taxon>
        <taxon>Weeksellaceae</taxon>
        <taxon>Chryseobacterium group</taxon>
        <taxon>Chryseobacterium</taxon>
    </lineage>
</organism>
<evidence type="ECO:0000313" key="2">
    <source>
        <dbReference type="EMBL" id="PRB84802.1"/>
    </source>
</evidence>
<feature type="transmembrane region" description="Helical" evidence="1">
    <location>
        <begin position="54"/>
        <end position="73"/>
    </location>
</feature>
<keyword evidence="1" id="KW-0472">Membrane</keyword>